<name>A0A3B0WCL7_9ZZZZ</name>
<proteinExistence type="predicted"/>
<evidence type="ECO:0000259" key="2">
    <source>
        <dbReference type="PROSITE" id="PS51295"/>
    </source>
</evidence>
<dbReference type="PROSITE" id="PS51295">
    <property type="entry name" value="CRM"/>
    <property type="match status" value="1"/>
</dbReference>
<dbReference type="InterPro" id="IPR017924">
    <property type="entry name" value="RNA-binding_YhbY"/>
</dbReference>
<evidence type="ECO:0000313" key="3">
    <source>
        <dbReference type="EMBL" id="VAW47119.1"/>
    </source>
</evidence>
<dbReference type="GO" id="GO:0003723">
    <property type="term" value="F:RNA binding"/>
    <property type="evidence" value="ECO:0007669"/>
    <property type="project" value="UniProtKB-KW"/>
</dbReference>
<organism evidence="3">
    <name type="scientific">hydrothermal vent metagenome</name>
    <dbReference type="NCBI Taxonomy" id="652676"/>
    <lineage>
        <taxon>unclassified sequences</taxon>
        <taxon>metagenomes</taxon>
        <taxon>ecological metagenomes</taxon>
    </lineage>
</organism>
<dbReference type="PANTHER" id="PTHR40065:SF3">
    <property type="entry name" value="RNA-BINDING PROTEIN YHBY"/>
    <property type="match status" value="1"/>
</dbReference>
<accession>A0A3B0WCL7</accession>
<feature type="domain" description="CRM" evidence="2">
    <location>
        <begin position="5"/>
        <end position="101"/>
    </location>
</feature>
<sequence>MSQPEKLSNNQKKYLRGIAHGLNPMIMIGSNGITESLMEELESTLEHHEILKVKIAFGDRDERQEIVQHIINQTGALLVQSVGKVCVIYRQKEETELPLPRN</sequence>
<evidence type="ECO:0000256" key="1">
    <source>
        <dbReference type="ARBA" id="ARBA00022884"/>
    </source>
</evidence>
<dbReference type="InterPro" id="IPR051925">
    <property type="entry name" value="RNA-binding_domain"/>
</dbReference>
<dbReference type="AlphaFoldDB" id="A0A3B0WCL7"/>
<keyword evidence="1" id="KW-0694">RNA-binding</keyword>
<dbReference type="Pfam" id="PF01985">
    <property type="entry name" value="CRS1_YhbY"/>
    <property type="match status" value="1"/>
</dbReference>
<dbReference type="EMBL" id="UOFB01000178">
    <property type="protein sequence ID" value="VAW47119.1"/>
    <property type="molecule type" value="Genomic_DNA"/>
</dbReference>
<dbReference type="InterPro" id="IPR035920">
    <property type="entry name" value="YhbY-like_sf"/>
</dbReference>
<dbReference type="NCBIfam" id="TIGR00253">
    <property type="entry name" value="RNA_bind_YhbY"/>
    <property type="match status" value="1"/>
</dbReference>
<dbReference type="SMART" id="SM01103">
    <property type="entry name" value="CRS1_YhbY"/>
    <property type="match status" value="1"/>
</dbReference>
<dbReference type="PANTHER" id="PTHR40065">
    <property type="entry name" value="RNA-BINDING PROTEIN YHBY"/>
    <property type="match status" value="1"/>
</dbReference>
<reference evidence="3" key="1">
    <citation type="submission" date="2018-06" db="EMBL/GenBank/DDBJ databases">
        <authorList>
            <person name="Zhirakovskaya E."/>
        </authorList>
    </citation>
    <scope>NUCLEOTIDE SEQUENCE</scope>
</reference>
<gene>
    <name evidence="3" type="ORF">MNBD_GAMMA04-1527</name>
</gene>
<dbReference type="Gene3D" id="3.30.110.60">
    <property type="entry name" value="YhbY-like"/>
    <property type="match status" value="1"/>
</dbReference>
<dbReference type="InterPro" id="IPR001890">
    <property type="entry name" value="RNA-binding_CRM"/>
</dbReference>
<protein>
    <recommendedName>
        <fullName evidence="2">CRM domain-containing protein</fullName>
    </recommendedName>
</protein>
<dbReference type="SUPFAM" id="SSF75471">
    <property type="entry name" value="YhbY-like"/>
    <property type="match status" value="1"/>
</dbReference>